<dbReference type="InterPro" id="IPR036703">
    <property type="entry name" value="MOB_kinase_act_sf"/>
</dbReference>
<proteinExistence type="predicted"/>
<reference evidence="2 3" key="1">
    <citation type="journal article" date="2016" name="Genome Biol. Evol.">
        <title>Gene Family Evolution Reflects Adaptation to Soil Environmental Stressors in the Genome of the Collembolan Orchesella cincta.</title>
        <authorList>
            <person name="Faddeeva-Vakhrusheva A."/>
            <person name="Derks M.F."/>
            <person name="Anvar S.Y."/>
            <person name="Agamennone V."/>
            <person name="Suring W."/>
            <person name="Smit S."/>
            <person name="van Straalen N.M."/>
            <person name="Roelofs D."/>
        </authorList>
    </citation>
    <scope>NUCLEOTIDE SEQUENCE [LARGE SCALE GENOMIC DNA]</scope>
    <source>
        <tissue evidence="2">Mixed pool</tissue>
    </source>
</reference>
<feature type="binding site" evidence="1">
    <location>
        <position position="153"/>
    </location>
    <ligand>
        <name>Zn(2+)</name>
        <dbReference type="ChEBI" id="CHEBI:29105"/>
    </ligand>
</feature>
<keyword evidence="1" id="KW-0862">Zinc</keyword>
<dbReference type="Pfam" id="PF03637">
    <property type="entry name" value="Mob1_phocein"/>
    <property type="match status" value="1"/>
</dbReference>
<dbReference type="GO" id="GO:0016301">
    <property type="term" value="F:kinase activity"/>
    <property type="evidence" value="ECO:0007669"/>
    <property type="project" value="UniProtKB-KW"/>
</dbReference>
<dbReference type="EMBL" id="LJIJ01000744">
    <property type="protein sequence ID" value="ODM94822.1"/>
    <property type="molecule type" value="Genomic_DNA"/>
</dbReference>
<evidence type="ECO:0000256" key="1">
    <source>
        <dbReference type="PIRSR" id="PIRSR605301-1"/>
    </source>
</evidence>
<sequence length="210" mass="24000">MTSYQNIFVPPWMVSGKDPTKAESASASLLEPEAHEVHHDERKLYLESALLETLIIPLFENVNEICCTVSEFCTSSSCPDMNGPGMRLHPWYHEKGKKAKVSAPQYIDYVMTFIQNTIHDETMFPTKAANLFPSSFTIIVKKICELLFHVIAHLYENHFKEIVLLSLHAHLNCVFAHFVIFNENFQLVKKHETEILQDLAVAIKQNVSPQ</sequence>
<accession>A0A1D2MPJ6</accession>
<dbReference type="STRING" id="48709.A0A1D2MPJ6"/>
<gene>
    <name evidence="2" type="ORF">Ocin01_11853</name>
</gene>
<dbReference type="AlphaFoldDB" id="A0A1D2MPJ6"/>
<dbReference type="SUPFAM" id="SSF101152">
    <property type="entry name" value="Mob1/phocein"/>
    <property type="match status" value="1"/>
</dbReference>
<comment type="caution">
    <text evidence="2">The sequence shown here is derived from an EMBL/GenBank/DDBJ whole genome shotgun (WGS) entry which is preliminary data.</text>
</comment>
<feature type="binding site" evidence="1">
    <location>
        <position position="73"/>
    </location>
    <ligand>
        <name>Zn(2+)</name>
        <dbReference type="ChEBI" id="CHEBI:29105"/>
    </ligand>
</feature>
<dbReference type="OrthoDB" id="8170117at2759"/>
<feature type="binding site" evidence="1">
    <location>
        <position position="158"/>
    </location>
    <ligand>
        <name>Zn(2+)</name>
        <dbReference type="ChEBI" id="CHEBI:29105"/>
    </ligand>
</feature>
<dbReference type="Gene3D" id="1.20.140.30">
    <property type="entry name" value="MOB kinase activator"/>
    <property type="match status" value="1"/>
</dbReference>
<keyword evidence="2" id="KW-0808">Transferase</keyword>
<name>A0A1D2MPJ6_ORCCI</name>
<dbReference type="InterPro" id="IPR005301">
    <property type="entry name" value="MOB_kinase_act_fam"/>
</dbReference>
<protein>
    <submittedName>
        <fullName evidence="2">MOB kinase activator-like 2</fullName>
    </submittedName>
</protein>
<keyword evidence="2" id="KW-0418">Kinase</keyword>
<evidence type="ECO:0000313" key="3">
    <source>
        <dbReference type="Proteomes" id="UP000094527"/>
    </source>
</evidence>
<feature type="binding site" evidence="1">
    <location>
        <position position="78"/>
    </location>
    <ligand>
        <name>Zn(2+)</name>
        <dbReference type="ChEBI" id="CHEBI:29105"/>
    </ligand>
</feature>
<dbReference type="OMA" id="XVSHTAP"/>
<dbReference type="PANTHER" id="PTHR22599">
    <property type="entry name" value="MPS ONE BINDER KINASE ACTIVATOR-LIKE MOB"/>
    <property type="match status" value="1"/>
</dbReference>
<keyword evidence="3" id="KW-1185">Reference proteome</keyword>
<organism evidence="2 3">
    <name type="scientific">Orchesella cincta</name>
    <name type="common">Springtail</name>
    <name type="synonym">Podura cincta</name>
    <dbReference type="NCBI Taxonomy" id="48709"/>
    <lineage>
        <taxon>Eukaryota</taxon>
        <taxon>Metazoa</taxon>
        <taxon>Ecdysozoa</taxon>
        <taxon>Arthropoda</taxon>
        <taxon>Hexapoda</taxon>
        <taxon>Collembola</taxon>
        <taxon>Entomobryomorpha</taxon>
        <taxon>Entomobryoidea</taxon>
        <taxon>Orchesellidae</taxon>
        <taxon>Orchesellinae</taxon>
        <taxon>Orchesella</taxon>
    </lineage>
</organism>
<dbReference type="Proteomes" id="UP000094527">
    <property type="component" value="Unassembled WGS sequence"/>
</dbReference>
<evidence type="ECO:0000313" key="2">
    <source>
        <dbReference type="EMBL" id="ODM94822.1"/>
    </source>
</evidence>
<keyword evidence="1" id="KW-0479">Metal-binding</keyword>
<dbReference type="SMART" id="SM01388">
    <property type="entry name" value="Mob1_phocein"/>
    <property type="match status" value="1"/>
</dbReference>